<dbReference type="AlphaFoldDB" id="A0A2G5SWA9"/>
<dbReference type="Proteomes" id="UP000230233">
    <property type="component" value="Chromosome X"/>
</dbReference>
<comment type="caution">
    <text evidence="1">The sequence shown here is derived from an EMBL/GenBank/DDBJ whole genome shotgun (WGS) entry which is preliminary data.</text>
</comment>
<reference evidence="2" key="1">
    <citation type="submission" date="2017-10" db="EMBL/GenBank/DDBJ databases">
        <title>Rapid genome shrinkage in a self-fertile nematode reveals novel sperm competition proteins.</title>
        <authorList>
            <person name="Yin D."/>
            <person name="Schwarz E.M."/>
            <person name="Thomas C.G."/>
            <person name="Felde R.L."/>
            <person name="Korf I.F."/>
            <person name="Cutter A.D."/>
            <person name="Schartner C.M."/>
            <person name="Ralston E.J."/>
            <person name="Meyer B.J."/>
            <person name="Haag E.S."/>
        </authorList>
    </citation>
    <scope>NUCLEOTIDE SEQUENCE [LARGE SCALE GENOMIC DNA]</scope>
    <source>
        <strain evidence="2">JU1422</strain>
    </source>
</reference>
<sequence length="96" mass="10991">MGPGRGNRQNRHQRRTSREKVILSIWLVSEGIIFDCTQMEKVFQAYQLSCPKKSSLLMIDDNARPPTTSKTRQKLQMLGVKVFCHPPFSSDLALIE</sequence>
<dbReference type="OrthoDB" id="616263at2759"/>
<keyword evidence="2" id="KW-1185">Reference proteome</keyword>
<protein>
    <recommendedName>
        <fullName evidence="3">Tc1-like transposase DDE domain-containing protein</fullName>
    </recommendedName>
</protein>
<accession>A0A2G5SWA9</accession>
<evidence type="ECO:0000313" key="1">
    <source>
        <dbReference type="EMBL" id="PIC19310.1"/>
    </source>
</evidence>
<dbReference type="Gene3D" id="3.30.420.10">
    <property type="entry name" value="Ribonuclease H-like superfamily/Ribonuclease H"/>
    <property type="match status" value="1"/>
</dbReference>
<proteinExistence type="predicted"/>
<dbReference type="STRING" id="1611254.A0A2G5SWA9"/>
<name>A0A2G5SWA9_9PELO</name>
<dbReference type="EMBL" id="PDUG01000006">
    <property type="protein sequence ID" value="PIC19310.1"/>
    <property type="molecule type" value="Genomic_DNA"/>
</dbReference>
<gene>
    <name evidence="1" type="primary">Cnig_chr_X.g24905</name>
    <name evidence="1" type="ORF">B9Z55_024905</name>
</gene>
<dbReference type="GO" id="GO:0003676">
    <property type="term" value="F:nucleic acid binding"/>
    <property type="evidence" value="ECO:0007669"/>
    <property type="project" value="InterPro"/>
</dbReference>
<dbReference type="InterPro" id="IPR036397">
    <property type="entry name" value="RNaseH_sf"/>
</dbReference>
<evidence type="ECO:0000313" key="2">
    <source>
        <dbReference type="Proteomes" id="UP000230233"/>
    </source>
</evidence>
<evidence type="ECO:0008006" key="3">
    <source>
        <dbReference type="Google" id="ProtNLM"/>
    </source>
</evidence>
<organism evidence="1 2">
    <name type="scientific">Caenorhabditis nigoni</name>
    <dbReference type="NCBI Taxonomy" id="1611254"/>
    <lineage>
        <taxon>Eukaryota</taxon>
        <taxon>Metazoa</taxon>
        <taxon>Ecdysozoa</taxon>
        <taxon>Nematoda</taxon>
        <taxon>Chromadorea</taxon>
        <taxon>Rhabditida</taxon>
        <taxon>Rhabditina</taxon>
        <taxon>Rhabditomorpha</taxon>
        <taxon>Rhabditoidea</taxon>
        <taxon>Rhabditidae</taxon>
        <taxon>Peloderinae</taxon>
        <taxon>Caenorhabditis</taxon>
    </lineage>
</organism>